<protein>
    <submittedName>
        <fullName evidence="3">RING-type domain-containing protein</fullName>
    </submittedName>
</protein>
<proteinExistence type="predicted"/>
<accession>A0AAF3EK46</accession>
<dbReference type="Gene3D" id="3.30.40.10">
    <property type="entry name" value="Zinc/RING finger domain, C3HC4 (zinc finger)"/>
    <property type="match status" value="1"/>
</dbReference>
<feature type="compositionally biased region" description="Acidic residues" evidence="1">
    <location>
        <begin position="242"/>
        <end position="263"/>
    </location>
</feature>
<sequence length="658" mass="73862">MMYSPPPTFSKPMPPPNIDRRKLYKNFLCGICDKIIKKAAILKMCSCRFCHACILAAYKLGEKTCPHPHCTLKPKPQLRSPADVLLNPPFDQLVTMCGFQPHQSKEDFLDSASLAKLASQNVQKVMVNRKRPYEAPPDLISPRKATFKPFDNQQLQQPKNSFDLENSLLKAFMTRSYSVQPIQSSFAKNRWILAKQRLRENENGDPSVMKKRVLGAISDSDEESDMESNISGCSWKRQTEANENDQEESDISDSTESEMEVESEEPKAEGQENGPSTSQEATQEVPKEATEDERLEEAAREIYLAEQQRIRAMAELDDPKHPLILWPDMRLELKEISRRQLHAHYLFVPNSCTMETLGKFVLQRLFQEEYIDFEQEELTVTFVPVVEEIEATNIIILKREPKQGENNQEKSEDHAVTLKIDNPHQASVLIFDPSMMVTKKSTMAEVRAVVWKDHSKPMKLIYQIKLKSSEKSPFTSAESPLHTPITTEAPAATTPTSSTNTSTPSDPAPSTPKEIQPFTLPMKHNSNNLTQVPVPMLKNEAPKPIQLIEPKPFTLTTLPAPFVPPQIPPPILPSGMRSYPFPPLTSPLPTAPLILPNRPNIPFLAASNMANSSIEQLNSHQHSITPQAIPQNSPSDPRVEIGGNDGDCDGMPTLDPEI</sequence>
<organism evidence="2 3">
    <name type="scientific">Mesorhabditis belari</name>
    <dbReference type="NCBI Taxonomy" id="2138241"/>
    <lineage>
        <taxon>Eukaryota</taxon>
        <taxon>Metazoa</taxon>
        <taxon>Ecdysozoa</taxon>
        <taxon>Nematoda</taxon>
        <taxon>Chromadorea</taxon>
        <taxon>Rhabditida</taxon>
        <taxon>Rhabditina</taxon>
        <taxon>Rhabditomorpha</taxon>
        <taxon>Rhabditoidea</taxon>
        <taxon>Rhabditidae</taxon>
        <taxon>Mesorhabditinae</taxon>
        <taxon>Mesorhabditis</taxon>
    </lineage>
</organism>
<feature type="compositionally biased region" description="Polar residues" evidence="1">
    <location>
        <begin position="620"/>
        <end position="635"/>
    </location>
</feature>
<keyword evidence="2" id="KW-1185">Reference proteome</keyword>
<feature type="compositionally biased region" description="Low complexity" evidence="1">
    <location>
        <begin position="483"/>
        <end position="505"/>
    </location>
</feature>
<dbReference type="Proteomes" id="UP000887575">
    <property type="component" value="Unassembled WGS sequence"/>
</dbReference>
<feature type="region of interest" description="Disordered" evidence="1">
    <location>
        <begin position="217"/>
        <end position="294"/>
    </location>
</feature>
<dbReference type="AlphaFoldDB" id="A0AAF3EK46"/>
<evidence type="ECO:0000313" key="3">
    <source>
        <dbReference type="WBParaSite" id="MBELARI_LOCUS14397"/>
    </source>
</evidence>
<feature type="region of interest" description="Disordered" evidence="1">
    <location>
        <begin position="620"/>
        <end position="658"/>
    </location>
</feature>
<reference evidence="3" key="1">
    <citation type="submission" date="2024-02" db="UniProtKB">
        <authorList>
            <consortium name="WormBaseParasite"/>
        </authorList>
    </citation>
    <scope>IDENTIFICATION</scope>
</reference>
<dbReference type="WBParaSite" id="MBELARI_LOCUS14397">
    <property type="protein sequence ID" value="MBELARI_LOCUS14397"/>
    <property type="gene ID" value="MBELARI_LOCUS14397"/>
</dbReference>
<dbReference type="SUPFAM" id="SSF57850">
    <property type="entry name" value="RING/U-box"/>
    <property type="match status" value="1"/>
</dbReference>
<evidence type="ECO:0000313" key="2">
    <source>
        <dbReference type="Proteomes" id="UP000887575"/>
    </source>
</evidence>
<feature type="compositionally biased region" description="Polar residues" evidence="1">
    <location>
        <begin position="273"/>
        <end position="282"/>
    </location>
</feature>
<evidence type="ECO:0000256" key="1">
    <source>
        <dbReference type="SAM" id="MobiDB-lite"/>
    </source>
</evidence>
<name>A0AAF3EK46_9BILA</name>
<feature type="region of interest" description="Disordered" evidence="1">
    <location>
        <begin position="473"/>
        <end position="515"/>
    </location>
</feature>
<dbReference type="InterPro" id="IPR013083">
    <property type="entry name" value="Znf_RING/FYVE/PHD"/>
</dbReference>